<dbReference type="Proteomes" id="UP000255108">
    <property type="component" value="Unassembled WGS sequence"/>
</dbReference>
<gene>
    <name evidence="3" type="ORF">EV682_103341</name>
    <name evidence="2" type="ORF">NCTC11159_02243</name>
</gene>
<keyword evidence="5" id="KW-1185">Reference proteome</keyword>
<feature type="compositionally biased region" description="Basic and acidic residues" evidence="1">
    <location>
        <begin position="145"/>
        <end position="166"/>
    </location>
</feature>
<dbReference type="EMBL" id="SMBT01000003">
    <property type="protein sequence ID" value="TCU88757.1"/>
    <property type="molecule type" value="Genomic_DNA"/>
</dbReference>
<reference evidence="2 4" key="1">
    <citation type="submission" date="2018-06" db="EMBL/GenBank/DDBJ databases">
        <authorList>
            <consortium name="Pathogen Informatics"/>
            <person name="Doyle S."/>
        </authorList>
    </citation>
    <scope>NUCLEOTIDE SEQUENCE [LARGE SCALE GENOMIC DNA]</scope>
    <source>
        <strain evidence="2 4">NCTC11159</strain>
    </source>
</reference>
<organism evidence="2 4">
    <name type="scientific">Iodobacter fluviatilis</name>
    <dbReference type="NCBI Taxonomy" id="537"/>
    <lineage>
        <taxon>Bacteria</taxon>
        <taxon>Pseudomonadati</taxon>
        <taxon>Pseudomonadota</taxon>
        <taxon>Betaproteobacteria</taxon>
        <taxon>Neisseriales</taxon>
        <taxon>Chitinibacteraceae</taxon>
        <taxon>Iodobacter</taxon>
    </lineage>
</organism>
<protein>
    <submittedName>
        <fullName evidence="2">Uncharacterized protein</fullName>
    </submittedName>
</protein>
<reference evidence="3 5" key="2">
    <citation type="submission" date="2019-03" db="EMBL/GenBank/DDBJ databases">
        <title>Genomic Encyclopedia of Type Strains, Phase IV (KMG-IV): sequencing the most valuable type-strain genomes for metagenomic binning, comparative biology and taxonomic classification.</title>
        <authorList>
            <person name="Goeker M."/>
        </authorList>
    </citation>
    <scope>NUCLEOTIDE SEQUENCE [LARGE SCALE GENOMIC DNA]</scope>
    <source>
        <strain evidence="3 5">DSM 3764</strain>
    </source>
</reference>
<name>A0A377QBC6_9NEIS</name>
<feature type="compositionally biased region" description="Polar residues" evidence="1">
    <location>
        <begin position="7"/>
        <end position="18"/>
    </location>
</feature>
<dbReference type="AlphaFoldDB" id="A0A377QBC6"/>
<accession>A0A377QBC6</accession>
<evidence type="ECO:0000313" key="3">
    <source>
        <dbReference type="EMBL" id="TCU88757.1"/>
    </source>
</evidence>
<dbReference type="RefSeq" id="WP_115227413.1">
    <property type="nucleotide sequence ID" value="NZ_CAWOLO010000003.1"/>
</dbReference>
<dbReference type="EMBL" id="UGHR01000001">
    <property type="protein sequence ID" value="STQ91171.1"/>
    <property type="molecule type" value="Genomic_DNA"/>
</dbReference>
<evidence type="ECO:0000313" key="5">
    <source>
        <dbReference type="Proteomes" id="UP000295794"/>
    </source>
</evidence>
<evidence type="ECO:0000256" key="1">
    <source>
        <dbReference type="SAM" id="MobiDB-lite"/>
    </source>
</evidence>
<dbReference type="Proteomes" id="UP000295794">
    <property type="component" value="Unassembled WGS sequence"/>
</dbReference>
<sequence length="268" mass="28193">MKIAAESIQTLIQPLNTRPRSEKNEDKQAQESSFSFKIPKWDPVSSRKSAAKARLDMLKRQLDGMLKFAGVGKSNVAAAARLAKQIAAAVAEYAGVSGGSAVQTPLISGGGPTAAASQTAPAASSTENAGPAAGQAAEQALQIAEKAEKAEATEKNEKAEKTEKSNNEMASPSNKGMSAEDKNFLEDAKKTMQKAKLLLALELQKSKRESKTDKSLYQDAIKTMDTSLQKATAALEQAAKAANAPMIYSANGNTTTIQASMPQFSAQA</sequence>
<evidence type="ECO:0000313" key="4">
    <source>
        <dbReference type="Proteomes" id="UP000255108"/>
    </source>
</evidence>
<dbReference type="OrthoDB" id="8590616at2"/>
<proteinExistence type="predicted"/>
<feature type="region of interest" description="Disordered" evidence="1">
    <location>
        <begin position="109"/>
        <end position="180"/>
    </location>
</feature>
<evidence type="ECO:0000313" key="2">
    <source>
        <dbReference type="EMBL" id="STQ91171.1"/>
    </source>
</evidence>
<feature type="compositionally biased region" description="Low complexity" evidence="1">
    <location>
        <begin position="113"/>
        <end position="144"/>
    </location>
</feature>
<feature type="compositionally biased region" description="Basic and acidic residues" evidence="1">
    <location>
        <begin position="19"/>
        <end position="29"/>
    </location>
</feature>
<feature type="region of interest" description="Disordered" evidence="1">
    <location>
        <begin position="1"/>
        <end position="34"/>
    </location>
</feature>